<proteinExistence type="predicted"/>
<protein>
    <submittedName>
        <fullName evidence="1">Uncharacterized protein</fullName>
    </submittedName>
</protein>
<dbReference type="AlphaFoldDB" id="B5XH93"/>
<reference evidence="1 2" key="1">
    <citation type="journal article" date="2009" name="Infect. Immun.">
        <title>Comparative genomics reveal extensive transposon-mediated genomic plasticity and diversity among potential effector proteins within the genus Coxiella.</title>
        <authorList>
            <person name="Beare P.A."/>
            <person name="Unsworth N."/>
            <person name="Andoh M."/>
            <person name="Voth D.E."/>
            <person name="Omsland A."/>
            <person name="Gilk S.D."/>
            <person name="Williams K.P."/>
            <person name="Sobral B.W."/>
            <person name="Kupko J.J.III."/>
            <person name="Porcella S.F."/>
            <person name="Samuel J.E."/>
            <person name="Heinzen R.A."/>
        </authorList>
    </citation>
    <scope>NUCLEOTIDE SEQUENCE [LARGE SCALE GENOMIC DNA]</scope>
    <source>
        <strain evidence="1 2">Dugway 5J108-111</strain>
    </source>
</reference>
<dbReference type="EMBL" id="CP000733">
    <property type="protein sequence ID" value="ACI23113.1"/>
    <property type="molecule type" value="Genomic_DNA"/>
</dbReference>
<sequence>MININTMELYQSDLKPKLKIKRPHFVQAKKS</sequence>
<organism evidence="1 2">
    <name type="scientific">Coxiella burnetii (strain Dugway 5J108-111)</name>
    <dbReference type="NCBI Taxonomy" id="434922"/>
    <lineage>
        <taxon>Bacteria</taxon>
        <taxon>Pseudomonadati</taxon>
        <taxon>Pseudomonadota</taxon>
        <taxon>Gammaproteobacteria</taxon>
        <taxon>Legionellales</taxon>
        <taxon>Coxiellaceae</taxon>
        <taxon>Coxiella</taxon>
    </lineage>
</organism>
<dbReference type="Proteomes" id="UP000008555">
    <property type="component" value="Chromosome"/>
</dbReference>
<evidence type="ECO:0000313" key="2">
    <source>
        <dbReference type="Proteomes" id="UP000008555"/>
    </source>
</evidence>
<evidence type="ECO:0000313" key="1">
    <source>
        <dbReference type="EMBL" id="ACI23113.1"/>
    </source>
</evidence>
<accession>B5XH93</accession>
<name>B5XH93_COXBN</name>
<dbReference type="HOGENOM" id="CLU_3396036_0_0_6"/>
<dbReference type="KEGG" id="cbd:CBUD_0568a"/>
<gene>
    <name evidence="1" type="ORF">CBUD_0568a</name>
</gene>